<dbReference type="Pfam" id="PF13470">
    <property type="entry name" value="PIN_3"/>
    <property type="match status" value="1"/>
</dbReference>
<dbReference type="Proteomes" id="UP000323164">
    <property type="component" value="Unassembled WGS sequence"/>
</dbReference>
<dbReference type="PANTHER" id="PTHR34610:SF3">
    <property type="entry name" value="SSL7007 PROTEIN"/>
    <property type="match status" value="1"/>
</dbReference>
<dbReference type="NCBIfam" id="TIGR00305">
    <property type="entry name" value="putative toxin-antitoxin system toxin component, PIN family"/>
    <property type="match status" value="1"/>
</dbReference>
<evidence type="ECO:0000313" key="2">
    <source>
        <dbReference type="EMBL" id="TZF91571.1"/>
    </source>
</evidence>
<dbReference type="RefSeq" id="WP_149351499.1">
    <property type="nucleotide sequence ID" value="NZ_VTRV01000006.1"/>
</dbReference>
<name>A0A5D8Z9T9_9GAMM</name>
<dbReference type="PANTHER" id="PTHR34610">
    <property type="entry name" value="SSL7007 PROTEIN"/>
    <property type="match status" value="1"/>
</dbReference>
<protein>
    <submittedName>
        <fullName evidence="2">Putative toxin-antitoxin system toxin component, PIN family</fullName>
    </submittedName>
</protein>
<dbReference type="AlphaFoldDB" id="A0A5D8Z9T9"/>
<sequence length="146" mass="15846">MEAPPTLVLDTNAWLDLLVFRDPLLDGLAGAVDDATLRLATDPRALAELARVLRYDALRLDEVCAAAHLAEAVRLAHTIDVPSMQLPRCPDADDQMFLEIAVAARATALVTRDAALLGMSRRMGRDYGFAIIEPAGWRSALAPDVR</sequence>
<organism evidence="2 3">
    <name type="scientific">Cognatilysobacter lacus</name>
    <dbReference type="NCBI Taxonomy" id="1643323"/>
    <lineage>
        <taxon>Bacteria</taxon>
        <taxon>Pseudomonadati</taxon>
        <taxon>Pseudomonadota</taxon>
        <taxon>Gammaproteobacteria</taxon>
        <taxon>Lysobacterales</taxon>
        <taxon>Lysobacteraceae</taxon>
        <taxon>Cognatilysobacter</taxon>
    </lineage>
</organism>
<dbReference type="InterPro" id="IPR029060">
    <property type="entry name" value="PIN-like_dom_sf"/>
</dbReference>
<reference evidence="2 3" key="1">
    <citation type="submission" date="2019-08" db="EMBL/GenBank/DDBJ databases">
        <title>Draft genome sequence of Lysobacter sp. UKS-15.</title>
        <authorList>
            <person name="Im W.-T."/>
        </authorList>
    </citation>
    <scope>NUCLEOTIDE SEQUENCE [LARGE SCALE GENOMIC DNA]</scope>
    <source>
        <strain evidence="2 3">UKS-15</strain>
    </source>
</reference>
<feature type="domain" description="PIN" evidence="1">
    <location>
        <begin position="7"/>
        <end position="114"/>
    </location>
</feature>
<dbReference type="EMBL" id="VTRV01000006">
    <property type="protein sequence ID" value="TZF91571.1"/>
    <property type="molecule type" value="Genomic_DNA"/>
</dbReference>
<keyword evidence="3" id="KW-1185">Reference proteome</keyword>
<dbReference type="InterPro" id="IPR002716">
    <property type="entry name" value="PIN_dom"/>
</dbReference>
<proteinExistence type="predicted"/>
<evidence type="ECO:0000259" key="1">
    <source>
        <dbReference type="Pfam" id="PF13470"/>
    </source>
</evidence>
<dbReference type="InterPro" id="IPR002850">
    <property type="entry name" value="PIN_toxin-like"/>
</dbReference>
<comment type="caution">
    <text evidence="2">The sequence shown here is derived from an EMBL/GenBank/DDBJ whole genome shotgun (WGS) entry which is preliminary data.</text>
</comment>
<gene>
    <name evidence="2" type="ORF">FW784_01040</name>
</gene>
<evidence type="ECO:0000313" key="3">
    <source>
        <dbReference type="Proteomes" id="UP000323164"/>
    </source>
</evidence>
<accession>A0A5D8Z9T9</accession>
<dbReference type="SUPFAM" id="SSF88723">
    <property type="entry name" value="PIN domain-like"/>
    <property type="match status" value="1"/>
</dbReference>
<dbReference type="OrthoDB" id="9802272at2"/>